<evidence type="ECO:0000313" key="2">
    <source>
        <dbReference type="Proteomes" id="UP000261905"/>
    </source>
</evidence>
<gene>
    <name evidence="1" type="ORF">DX130_20030</name>
</gene>
<sequence>MILETKEVFFNFLNYSHESVLLYEKFNNLTFFLEDENAIEAHVKGVPEDQRAEMFDYHRREFQDLMNFMRNQMIVSISTFSEVIIEDFFYCLFVTKPALINQLIKQEEYKTQLGFSFEEFIKQPGKDQYMNILARRAAKAHNNGSYKKIFRRIKDITKLKIDKNIEDTLVEMSEIRNKIVHENIQLVVDNLFIKRFVDAVDTMTIHLAIKLKENNVKVIDSFKYLDRFVDSSEEGVSIK</sequence>
<dbReference type="RefSeq" id="WP_116048369.1">
    <property type="nucleotide sequence ID" value="NZ_QUBQ01000004.1"/>
</dbReference>
<evidence type="ECO:0000313" key="1">
    <source>
        <dbReference type="EMBL" id="REK71984.1"/>
    </source>
</evidence>
<proteinExistence type="predicted"/>
<name>A0A371P7Q0_9BACL</name>
<keyword evidence="2" id="KW-1185">Reference proteome</keyword>
<reference evidence="1 2" key="1">
    <citation type="submission" date="2018-08" db="EMBL/GenBank/DDBJ databases">
        <title>Paenibacillus sp. M4BSY-1, whole genome shotgun sequence.</title>
        <authorList>
            <person name="Tuo L."/>
        </authorList>
    </citation>
    <scope>NUCLEOTIDE SEQUENCE [LARGE SCALE GENOMIC DNA]</scope>
    <source>
        <strain evidence="1 2">M4BSY-1</strain>
    </source>
</reference>
<dbReference type="Proteomes" id="UP000261905">
    <property type="component" value="Unassembled WGS sequence"/>
</dbReference>
<accession>A0A371P7Q0</accession>
<organism evidence="1 2">
    <name type="scientific">Paenibacillus paeoniae</name>
    <dbReference type="NCBI Taxonomy" id="2292705"/>
    <lineage>
        <taxon>Bacteria</taxon>
        <taxon>Bacillati</taxon>
        <taxon>Bacillota</taxon>
        <taxon>Bacilli</taxon>
        <taxon>Bacillales</taxon>
        <taxon>Paenibacillaceae</taxon>
        <taxon>Paenibacillus</taxon>
    </lineage>
</organism>
<dbReference type="EMBL" id="QUBQ01000004">
    <property type="protein sequence ID" value="REK71984.1"/>
    <property type="molecule type" value="Genomic_DNA"/>
</dbReference>
<protein>
    <submittedName>
        <fullName evidence="1">Uncharacterized protein</fullName>
    </submittedName>
</protein>
<comment type="caution">
    <text evidence="1">The sequence shown here is derived from an EMBL/GenBank/DDBJ whole genome shotgun (WGS) entry which is preliminary data.</text>
</comment>
<dbReference type="AlphaFoldDB" id="A0A371P7Q0"/>